<keyword evidence="3" id="KW-0804">Transcription</keyword>
<accession>A0A974VZH3</accession>
<dbReference type="InterPro" id="IPR036388">
    <property type="entry name" value="WH-like_DNA-bd_sf"/>
</dbReference>
<dbReference type="SUPFAM" id="SSF48008">
    <property type="entry name" value="GntR ligand-binding domain-like"/>
    <property type="match status" value="1"/>
</dbReference>
<dbReference type="InterPro" id="IPR008920">
    <property type="entry name" value="TF_FadR/GntR_C"/>
</dbReference>
<evidence type="ECO:0000313" key="5">
    <source>
        <dbReference type="EMBL" id="QSE88084.1"/>
    </source>
</evidence>
<reference evidence="5 6" key="2">
    <citation type="journal article" date="2022" name="Arch. Microbiol.">
        <title>Rhodococcus pseudokoreensis sp. nov. isolated from the rhizosphere of young M26 apple rootstocks.</title>
        <authorList>
            <person name="Kampfer P."/>
            <person name="Glaeser S.P."/>
            <person name="Blom J."/>
            <person name="Wolf J."/>
            <person name="Benning S."/>
            <person name="Schloter M."/>
            <person name="Neumann-Schaal M."/>
        </authorList>
    </citation>
    <scope>NUCLEOTIDE SEQUENCE [LARGE SCALE GENOMIC DNA]</scope>
    <source>
        <strain evidence="5 6">R79</strain>
    </source>
</reference>
<geneLocation type="plasmid" evidence="5 6">
    <name>unnamed1</name>
</geneLocation>
<keyword evidence="5" id="KW-0614">Plasmid</keyword>
<dbReference type="SUPFAM" id="SSF46785">
    <property type="entry name" value="Winged helix' DNA-binding domain"/>
    <property type="match status" value="1"/>
</dbReference>
<protein>
    <submittedName>
        <fullName evidence="5">GntR family transcriptional regulator</fullName>
    </submittedName>
</protein>
<evidence type="ECO:0000256" key="3">
    <source>
        <dbReference type="ARBA" id="ARBA00023163"/>
    </source>
</evidence>
<dbReference type="Gene3D" id="1.20.120.530">
    <property type="entry name" value="GntR ligand-binding domain-like"/>
    <property type="match status" value="1"/>
</dbReference>
<dbReference type="InterPro" id="IPR036390">
    <property type="entry name" value="WH_DNA-bd_sf"/>
</dbReference>
<name>A0A974VZH3_9NOCA</name>
<sequence length="211" mass="23200">MRTVSDLVYSTVKELILSAELPGGELISEGDIANQVGTSRTPVREAFLRLEAEGWMKLFPKRGALVVPIADGEAEHIVEARLLVEAGSLCAIRSDAGRREDAAAEMRASVIRQLDLAKSADRAAFTGEDADFHSVVVRYGANPLLAAFYIGLRDRQRRMTACSVGRDPMQLDRVFADHAQLASFVEHGQVEEFKSLLGRHMREVHQLTGGR</sequence>
<dbReference type="SMART" id="SM00345">
    <property type="entry name" value="HTH_GNTR"/>
    <property type="match status" value="1"/>
</dbReference>
<keyword evidence="1" id="KW-0805">Transcription regulation</keyword>
<evidence type="ECO:0000256" key="1">
    <source>
        <dbReference type="ARBA" id="ARBA00023015"/>
    </source>
</evidence>
<dbReference type="EMBL" id="CP070618">
    <property type="protein sequence ID" value="QSE88084.1"/>
    <property type="molecule type" value="Genomic_DNA"/>
</dbReference>
<dbReference type="RefSeq" id="WP_206004759.1">
    <property type="nucleotide sequence ID" value="NZ_CP070618.1"/>
</dbReference>
<gene>
    <name evidence="5" type="ORF">JWS13_04860</name>
</gene>
<evidence type="ECO:0000259" key="4">
    <source>
        <dbReference type="PROSITE" id="PS50949"/>
    </source>
</evidence>
<dbReference type="PROSITE" id="PS50949">
    <property type="entry name" value="HTH_GNTR"/>
    <property type="match status" value="1"/>
</dbReference>
<dbReference type="Pfam" id="PF07729">
    <property type="entry name" value="FCD"/>
    <property type="match status" value="1"/>
</dbReference>
<proteinExistence type="predicted"/>
<dbReference type="InterPro" id="IPR011711">
    <property type="entry name" value="GntR_C"/>
</dbReference>
<evidence type="ECO:0000313" key="6">
    <source>
        <dbReference type="Proteomes" id="UP000662986"/>
    </source>
</evidence>
<keyword evidence="2" id="KW-0238">DNA-binding</keyword>
<feature type="domain" description="HTH gntR-type" evidence="4">
    <location>
        <begin position="2"/>
        <end position="69"/>
    </location>
</feature>
<dbReference type="Gene3D" id="1.10.10.10">
    <property type="entry name" value="Winged helix-like DNA-binding domain superfamily/Winged helix DNA-binding domain"/>
    <property type="match status" value="1"/>
</dbReference>
<dbReference type="InterPro" id="IPR000524">
    <property type="entry name" value="Tscrpt_reg_HTH_GntR"/>
</dbReference>
<dbReference type="PRINTS" id="PR00035">
    <property type="entry name" value="HTHGNTR"/>
</dbReference>
<dbReference type="PANTHER" id="PTHR43537">
    <property type="entry name" value="TRANSCRIPTIONAL REGULATOR, GNTR FAMILY"/>
    <property type="match status" value="1"/>
</dbReference>
<evidence type="ECO:0000256" key="2">
    <source>
        <dbReference type="ARBA" id="ARBA00023125"/>
    </source>
</evidence>
<organism evidence="5 6">
    <name type="scientific">Rhodococcus pseudokoreensis</name>
    <dbReference type="NCBI Taxonomy" id="2811421"/>
    <lineage>
        <taxon>Bacteria</taxon>
        <taxon>Bacillati</taxon>
        <taxon>Actinomycetota</taxon>
        <taxon>Actinomycetes</taxon>
        <taxon>Mycobacteriales</taxon>
        <taxon>Nocardiaceae</taxon>
        <taxon>Rhodococcus</taxon>
    </lineage>
</organism>
<reference evidence="5 6" key="1">
    <citation type="journal article" date="2021" name="Microbiol. Resour. Announc.">
        <title>Complete Genome Sequences of Two Rhodococcus sp. Strains with Large and Linear Chromosomes, Isolated from Apple Rhizosphere.</title>
        <authorList>
            <person name="Benning S."/>
            <person name="Brugnone N."/>
            <person name="Siani R."/>
            <person name="Kublik S."/>
            <person name="Schloter M."/>
            <person name="Rad V."/>
        </authorList>
    </citation>
    <scope>NUCLEOTIDE SEQUENCE [LARGE SCALE GENOMIC DNA]</scope>
    <source>
        <strain evidence="5 6">R79</strain>
    </source>
</reference>
<dbReference type="Pfam" id="PF00392">
    <property type="entry name" value="GntR"/>
    <property type="match status" value="1"/>
</dbReference>
<dbReference type="PANTHER" id="PTHR43537:SF24">
    <property type="entry name" value="GLUCONATE OPERON TRANSCRIPTIONAL REPRESSOR"/>
    <property type="match status" value="1"/>
</dbReference>
<dbReference type="Proteomes" id="UP000662986">
    <property type="component" value="Plasmid unnamed1"/>
</dbReference>
<keyword evidence="6" id="KW-1185">Reference proteome</keyword>